<feature type="compositionally biased region" description="Basic and acidic residues" evidence="6">
    <location>
        <begin position="17"/>
        <end position="30"/>
    </location>
</feature>
<feature type="transmembrane region" description="Helical" evidence="7">
    <location>
        <begin position="93"/>
        <end position="114"/>
    </location>
</feature>
<feature type="transmembrane region" description="Helical" evidence="7">
    <location>
        <begin position="167"/>
        <end position="193"/>
    </location>
</feature>
<comment type="subcellular location">
    <subcellularLocation>
        <location evidence="1">Membrane</location>
        <topology evidence="1">Multi-pass membrane protein</topology>
    </subcellularLocation>
</comment>
<evidence type="ECO:0000256" key="3">
    <source>
        <dbReference type="ARBA" id="ARBA00022692"/>
    </source>
</evidence>
<feature type="transmembrane region" description="Helical" evidence="7">
    <location>
        <begin position="386"/>
        <end position="405"/>
    </location>
</feature>
<dbReference type="EMBL" id="KN832885">
    <property type="protein sequence ID" value="KIM96004.1"/>
    <property type="molecule type" value="Genomic_DNA"/>
</dbReference>
<dbReference type="SUPFAM" id="SSF103473">
    <property type="entry name" value="MFS general substrate transporter"/>
    <property type="match status" value="1"/>
</dbReference>
<dbReference type="InterPro" id="IPR036259">
    <property type="entry name" value="MFS_trans_sf"/>
</dbReference>
<dbReference type="GO" id="GO:0016020">
    <property type="term" value="C:membrane"/>
    <property type="evidence" value="ECO:0007669"/>
    <property type="project" value="UniProtKB-SubCell"/>
</dbReference>
<reference evidence="9 10" key="1">
    <citation type="submission" date="2014-04" db="EMBL/GenBank/DDBJ databases">
        <authorList>
            <consortium name="DOE Joint Genome Institute"/>
            <person name="Kuo A."/>
            <person name="Martino E."/>
            <person name="Perotto S."/>
            <person name="Kohler A."/>
            <person name="Nagy L.G."/>
            <person name="Floudas D."/>
            <person name="Copeland A."/>
            <person name="Barry K.W."/>
            <person name="Cichocki N."/>
            <person name="Veneault-Fourrey C."/>
            <person name="LaButti K."/>
            <person name="Lindquist E.A."/>
            <person name="Lipzen A."/>
            <person name="Lundell T."/>
            <person name="Morin E."/>
            <person name="Murat C."/>
            <person name="Sun H."/>
            <person name="Tunlid A."/>
            <person name="Henrissat B."/>
            <person name="Grigoriev I.V."/>
            <person name="Hibbett D.S."/>
            <person name="Martin F."/>
            <person name="Nordberg H.P."/>
            <person name="Cantor M.N."/>
            <person name="Hua S.X."/>
        </authorList>
    </citation>
    <scope>NUCLEOTIDE SEQUENCE [LARGE SCALE GENOMIC DNA]</scope>
    <source>
        <strain evidence="9 10">Zn</strain>
    </source>
</reference>
<dbReference type="PANTHER" id="PTHR23511:SF4">
    <property type="entry name" value="MAJOR FACILITATOR SUPERFAMILY (MFS) PROFILE DOMAIN-CONTAINING PROTEIN"/>
    <property type="match status" value="1"/>
</dbReference>
<dbReference type="PROSITE" id="PS50850">
    <property type="entry name" value="MFS"/>
    <property type="match status" value="1"/>
</dbReference>
<dbReference type="Proteomes" id="UP000054321">
    <property type="component" value="Unassembled WGS sequence"/>
</dbReference>
<keyword evidence="4 7" id="KW-1133">Transmembrane helix</keyword>
<dbReference type="HOGENOM" id="CLU_001265_52_4_1"/>
<evidence type="ECO:0000256" key="4">
    <source>
        <dbReference type="ARBA" id="ARBA00022989"/>
    </source>
</evidence>
<feature type="transmembrane region" description="Helical" evidence="7">
    <location>
        <begin position="411"/>
        <end position="433"/>
    </location>
</feature>
<dbReference type="AlphaFoldDB" id="A0A0C3GXP1"/>
<evidence type="ECO:0000259" key="8">
    <source>
        <dbReference type="PROSITE" id="PS50850"/>
    </source>
</evidence>
<feature type="domain" description="Major facilitator superfamily (MFS) profile" evidence="8">
    <location>
        <begin position="90"/>
        <end position="497"/>
    </location>
</feature>
<evidence type="ECO:0000313" key="10">
    <source>
        <dbReference type="Proteomes" id="UP000054321"/>
    </source>
</evidence>
<feature type="region of interest" description="Disordered" evidence="6">
    <location>
        <begin position="15"/>
        <end position="54"/>
    </location>
</feature>
<evidence type="ECO:0000313" key="9">
    <source>
        <dbReference type="EMBL" id="KIM96004.1"/>
    </source>
</evidence>
<keyword evidence="3 7" id="KW-0812">Transmembrane</keyword>
<evidence type="ECO:0000256" key="7">
    <source>
        <dbReference type="SAM" id="Phobius"/>
    </source>
</evidence>
<protein>
    <recommendedName>
        <fullName evidence="8">Major facilitator superfamily (MFS) profile domain-containing protein</fullName>
    </recommendedName>
</protein>
<feature type="transmembrane region" description="Helical" evidence="7">
    <location>
        <begin position="260"/>
        <end position="282"/>
    </location>
</feature>
<dbReference type="GO" id="GO:0022857">
    <property type="term" value="F:transmembrane transporter activity"/>
    <property type="evidence" value="ECO:0007669"/>
    <property type="project" value="InterPro"/>
</dbReference>
<dbReference type="InterPro" id="IPR020846">
    <property type="entry name" value="MFS_dom"/>
</dbReference>
<reference evidence="10" key="2">
    <citation type="submission" date="2015-01" db="EMBL/GenBank/DDBJ databases">
        <title>Evolutionary Origins and Diversification of the Mycorrhizal Mutualists.</title>
        <authorList>
            <consortium name="DOE Joint Genome Institute"/>
            <consortium name="Mycorrhizal Genomics Consortium"/>
            <person name="Kohler A."/>
            <person name="Kuo A."/>
            <person name="Nagy L.G."/>
            <person name="Floudas D."/>
            <person name="Copeland A."/>
            <person name="Barry K.W."/>
            <person name="Cichocki N."/>
            <person name="Veneault-Fourrey C."/>
            <person name="LaButti K."/>
            <person name="Lindquist E.A."/>
            <person name="Lipzen A."/>
            <person name="Lundell T."/>
            <person name="Morin E."/>
            <person name="Murat C."/>
            <person name="Riley R."/>
            <person name="Ohm R."/>
            <person name="Sun H."/>
            <person name="Tunlid A."/>
            <person name="Henrissat B."/>
            <person name="Grigoriev I.V."/>
            <person name="Hibbett D.S."/>
            <person name="Martin F."/>
        </authorList>
    </citation>
    <scope>NUCLEOTIDE SEQUENCE [LARGE SCALE GENOMIC DNA]</scope>
    <source>
        <strain evidence="10">Zn</strain>
    </source>
</reference>
<keyword evidence="2" id="KW-0813">Transport</keyword>
<dbReference type="InterPro" id="IPR011701">
    <property type="entry name" value="MFS"/>
</dbReference>
<accession>A0A0C3GXP1</accession>
<dbReference type="CDD" id="cd17316">
    <property type="entry name" value="MFS_SV2_like"/>
    <property type="match status" value="1"/>
</dbReference>
<feature type="transmembrane region" description="Helical" evidence="7">
    <location>
        <begin position="213"/>
        <end position="239"/>
    </location>
</feature>
<dbReference type="Pfam" id="PF07690">
    <property type="entry name" value="MFS_1"/>
    <property type="match status" value="1"/>
</dbReference>
<keyword evidence="10" id="KW-1185">Reference proteome</keyword>
<evidence type="ECO:0000256" key="2">
    <source>
        <dbReference type="ARBA" id="ARBA00022448"/>
    </source>
</evidence>
<dbReference type="PANTHER" id="PTHR23511">
    <property type="entry name" value="SYNAPTIC VESICLE GLYCOPROTEIN 2"/>
    <property type="match status" value="1"/>
</dbReference>
<organism evidence="9 10">
    <name type="scientific">Oidiodendron maius (strain Zn)</name>
    <dbReference type="NCBI Taxonomy" id="913774"/>
    <lineage>
        <taxon>Eukaryota</taxon>
        <taxon>Fungi</taxon>
        <taxon>Dikarya</taxon>
        <taxon>Ascomycota</taxon>
        <taxon>Pezizomycotina</taxon>
        <taxon>Leotiomycetes</taxon>
        <taxon>Leotiomycetes incertae sedis</taxon>
        <taxon>Myxotrichaceae</taxon>
        <taxon>Oidiodendron</taxon>
    </lineage>
</organism>
<name>A0A0C3GXP1_OIDMZ</name>
<feature type="transmembrane region" description="Helical" evidence="7">
    <location>
        <begin position="134"/>
        <end position="155"/>
    </location>
</feature>
<keyword evidence="5 7" id="KW-0472">Membrane</keyword>
<feature type="transmembrane region" description="Helical" evidence="7">
    <location>
        <begin position="473"/>
        <end position="494"/>
    </location>
</feature>
<sequence>MAAISVPCVPNDLEENEPYRIQRSSSDKSDVVGSEKSALPVDAREAGNSDDTSSDSIKEIFDVTAIYPVLSRKMALVNAAIDEMGMSSYQWKLLWLNGFGYAVDSLLIVCQSIANPAVQQEYGLPSAHVSGIPLASQVGLLVGAGIWGFSADIIGRKLAFNTSLFSCAVFVLIAGGMPSYVSFAAIVAIYSAGAGGNYILDATNFLEFLPTSHAWLVTFMAIWWAVGYTVTGLLAWGFMSNYSCSPDATPKTCTRAENMGWRYLHFTCGALVLVMALARLTLIRMVQTPRWLISQNRDAEVIKTLNEISKKAKRSHHLTLDQLQAEGVVLHTEKSVWSALRIKMHFKGDNSNYTTWRDYAINQVAGLFGPIIAALLVESKFFGRRGTLAVGALITMVLQFGYTQITTPAQNLGVSAAITAASNIYYGTIYAYTPEILPSAHRATGYGLCVVLNRVGGILGVLVGSYANVETTAPLFVCAALFGLLVVLSLLLPFESRGKRSQ</sequence>
<evidence type="ECO:0000256" key="6">
    <source>
        <dbReference type="SAM" id="MobiDB-lite"/>
    </source>
</evidence>
<feature type="transmembrane region" description="Helical" evidence="7">
    <location>
        <begin position="359"/>
        <end position="377"/>
    </location>
</feature>
<proteinExistence type="predicted"/>
<evidence type="ECO:0000256" key="1">
    <source>
        <dbReference type="ARBA" id="ARBA00004141"/>
    </source>
</evidence>
<feature type="transmembrane region" description="Helical" evidence="7">
    <location>
        <begin position="445"/>
        <end position="467"/>
    </location>
</feature>
<dbReference type="InParanoid" id="A0A0C3GXP1"/>
<dbReference type="OrthoDB" id="3936150at2759"/>
<gene>
    <name evidence="9" type="ORF">OIDMADRAFT_205585</name>
</gene>
<dbReference type="Gene3D" id="1.20.1250.20">
    <property type="entry name" value="MFS general substrate transporter like domains"/>
    <property type="match status" value="2"/>
</dbReference>
<evidence type="ECO:0000256" key="5">
    <source>
        <dbReference type="ARBA" id="ARBA00023136"/>
    </source>
</evidence>